<dbReference type="EMBL" id="JACCBU010000001">
    <property type="protein sequence ID" value="NYE73050.1"/>
    <property type="molecule type" value="Genomic_DNA"/>
</dbReference>
<dbReference type="NCBIfam" id="NF041646">
    <property type="entry name" value="VC0807_fam"/>
    <property type="match status" value="1"/>
</dbReference>
<comment type="caution">
    <text evidence="2">The sequence shown here is derived from an EMBL/GenBank/DDBJ whole genome shotgun (WGS) entry which is preliminary data.</text>
</comment>
<dbReference type="Proteomes" id="UP000569914">
    <property type="component" value="Unassembled WGS sequence"/>
</dbReference>
<name>A0A7Y9LDQ5_9ACTN</name>
<feature type="transmembrane region" description="Helical" evidence="1">
    <location>
        <begin position="101"/>
        <end position="123"/>
    </location>
</feature>
<sequence>MVIKTATTDRVPNPQREVALSLVVNAAVPIAVFYGLRALGVDPWTALLLGLVGPAVMTLHSVITKRRIDQLAALVMTALLLSVALSFLTGSPRTLLARDGWVTAVVGGWILLTLLRTPYYLFALRTFTGGALRDGINAAWRDIPAFRRVVRRCTVIWGSALLADAASTVVLAYTLPIDLVPVIGAVKLVVLIVLAEGCSQLYFRRRGVPLLGDEPTEEDR</sequence>
<keyword evidence="1" id="KW-0472">Membrane</keyword>
<dbReference type="RefSeq" id="WP_218871515.1">
    <property type="nucleotide sequence ID" value="NZ_JACCBU010000001.1"/>
</dbReference>
<feature type="transmembrane region" description="Helical" evidence="1">
    <location>
        <begin position="18"/>
        <end position="38"/>
    </location>
</feature>
<proteinExistence type="predicted"/>
<reference evidence="2 3" key="1">
    <citation type="submission" date="2020-07" db="EMBL/GenBank/DDBJ databases">
        <title>Sequencing the genomes of 1000 actinobacteria strains.</title>
        <authorList>
            <person name="Klenk H.-P."/>
        </authorList>
    </citation>
    <scope>NUCLEOTIDE SEQUENCE [LARGE SCALE GENOMIC DNA]</scope>
    <source>
        <strain evidence="2 3">DSM 22083</strain>
    </source>
</reference>
<gene>
    <name evidence="2" type="ORF">BKA15_004379</name>
</gene>
<keyword evidence="1" id="KW-0812">Transmembrane</keyword>
<dbReference type="AlphaFoldDB" id="A0A7Y9LDQ5"/>
<evidence type="ECO:0000313" key="3">
    <source>
        <dbReference type="Proteomes" id="UP000569914"/>
    </source>
</evidence>
<evidence type="ECO:0000256" key="1">
    <source>
        <dbReference type="SAM" id="Phobius"/>
    </source>
</evidence>
<feature type="transmembrane region" description="Helical" evidence="1">
    <location>
        <begin position="44"/>
        <end position="64"/>
    </location>
</feature>
<feature type="transmembrane region" description="Helical" evidence="1">
    <location>
        <begin position="179"/>
        <end position="203"/>
    </location>
</feature>
<protein>
    <recommendedName>
        <fullName evidence="4">Intracellular septation protein A</fullName>
    </recommendedName>
</protein>
<keyword evidence="1" id="KW-1133">Transmembrane helix</keyword>
<organism evidence="2 3">
    <name type="scientific">Microlunatus parietis</name>
    <dbReference type="NCBI Taxonomy" id="682979"/>
    <lineage>
        <taxon>Bacteria</taxon>
        <taxon>Bacillati</taxon>
        <taxon>Actinomycetota</taxon>
        <taxon>Actinomycetes</taxon>
        <taxon>Propionibacteriales</taxon>
        <taxon>Propionibacteriaceae</taxon>
        <taxon>Microlunatus</taxon>
    </lineage>
</organism>
<evidence type="ECO:0000313" key="2">
    <source>
        <dbReference type="EMBL" id="NYE73050.1"/>
    </source>
</evidence>
<feature type="transmembrane region" description="Helical" evidence="1">
    <location>
        <begin position="155"/>
        <end position="173"/>
    </location>
</feature>
<keyword evidence="3" id="KW-1185">Reference proteome</keyword>
<feature type="transmembrane region" description="Helical" evidence="1">
    <location>
        <begin position="71"/>
        <end position="89"/>
    </location>
</feature>
<accession>A0A7Y9LDQ5</accession>
<evidence type="ECO:0008006" key="4">
    <source>
        <dbReference type="Google" id="ProtNLM"/>
    </source>
</evidence>